<evidence type="ECO:0000259" key="2">
    <source>
        <dbReference type="Pfam" id="PF01425"/>
    </source>
</evidence>
<protein>
    <submittedName>
        <fullName evidence="3">Amidase</fullName>
        <ecNumber evidence="3">3.5.1.4</ecNumber>
    </submittedName>
</protein>
<dbReference type="Pfam" id="PF01425">
    <property type="entry name" value="Amidase"/>
    <property type="match status" value="1"/>
</dbReference>
<evidence type="ECO:0000313" key="4">
    <source>
        <dbReference type="Proteomes" id="UP001164390"/>
    </source>
</evidence>
<dbReference type="PANTHER" id="PTHR11895:SF7">
    <property type="entry name" value="GLUTAMYL-TRNA(GLN) AMIDOTRANSFERASE SUBUNIT A, MITOCHONDRIAL"/>
    <property type="match status" value="1"/>
</dbReference>
<dbReference type="InterPro" id="IPR036928">
    <property type="entry name" value="AS_sf"/>
</dbReference>
<dbReference type="InterPro" id="IPR000120">
    <property type="entry name" value="Amidase"/>
</dbReference>
<dbReference type="RefSeq" id="WP_271633540.1">
    <property type="nucleotide sequence ID" value="NZ_CP094970.1"/>
</dbReference>
<dbReference type="EMBL" id="CP094970">
    <property type="protein sequence ID" value="UYM04782.1"/>
    <property type="molecule type" value="Genomic_DNA"/>
</dbReference>
<feature type="domain" description="Amidase" evidence="2">
    <location>
        <begin position="34"/>
        <end position="451"/>
    </location>
</feature>
<gene>
    <name evidence="3" type="ORF">L0C25_19930</name>
</gene>
<dbReference type="InterPro" id="IPR023631">
    <property type="entry name" value="Amidase_dom"/>
</dbReference>
<dbReference type="GO" id="GO:0004040">
    <property type="term" value="F:amidase activity"/>
    <property type="evidence" value="ECO:0007669"/>
    <property type="project" value="UniProtKB-EC"/>
</dbReference>
<dbReference type="Proteomes" id="UP001164390">
    <property type="component" value="Chromosome"/>
</dbReference>
<dbReference type="PROSITE" id="PS00571">
    <property type="entry name" value="AMIDASES"/>
    <property type="match status" value="1"/>
</dbReference>
<proteinExistence type="inferred from homology"/>
<dbReference type="EC" id="3.5.1.4" evidence="3"/>
<dbReference type="KEGG" id="sgrg:L0C25_19930"/>
<organism evidence="3 4">
    <name type="scientific">Solicola gregarius</name>
    <dbReference type="NCBI Taxonomy" id="2908642"/>
    <lineage>
        <taxon>Bacteria</taxon>
        <taxon>Bacillati</taxon>
        <taxon>Actinomycetota</taxon>
        <taxon>Actinomycetes</taxon>
        <taxon>Propionibacteriales</taxon>
        <taxon>Nocardioidaceae</taxon>
        <taxon>Solicola</taxon>
    </lineage>
</organism>
<name>A0AA46YJW2_9ACTN</name>
<reference evidence="3" key="1">
    <citation type="submission" date="2022-01" db="EMBL/GenBank/DDBJ databases">
        <title>Nocardioidaceae gen. sp. A5X3R13.</title>
        <authorList>
            <person name="Lopez Marin M.A."/>
            <person name="Uhlik O."/>
        </authorList>
    </citation>
    <scope>NUCLEOTIDE SEQUENCE</scope>
    <source>
        <strain evidence="3">A5X3R13</strain>
    </source>
</reference>
<dbReference type="PANTHER" id="PTHR11895">
    <property type="entry name" value="TRANSAMIDASE"/>
    <property type="match status" value="1"/>
</dbReference>
<dbReference type="SUPFAM" id="SSF75304">
    <property type="entry name" value="Amidase signature (AS) enzymes"/>
    <property type="match status" value="1"/>
</dbReference>
<sequence>MSTHVHAFTDDALGEEDAVGVAERIRTGEISSLEAVEAAIARVERVDPELNAVVVADFERARKSAVETRSGPLAGVPTIVKDNSDVAGLPTGHGSAAFTPHAPHDDGDFVRQFLAQGVVNLGKSRLPEFGFNASTEFADAPPTRNPWNTAYSPGASSGGSAALVASGALPLAHANDGGGSIRIPAAACGLVGLKPTRGRTLSEAFSAAAPVKIVSEGVVTRTVRDTAHFLAGAEKVYASPRLPRIGLVEGPSQRRLRVGMLTESVTGHPTDDATRWAVAAAASRLTSMGHDVVEMPMPVGQQFADDFAHYWGLLAAAISATGKRTLARDFDRAHTDNLTRGLAAAFRRNMLRTPGVVRRLRRSERTYAAIFADYDLVLSPTLAHTTPKLGHLSPAQPFEQLFDRLLRYVAFTPLNNATGGPAISLPMAMSEAGLPIGVQLSAGHGDERTLLEIAYEVEQEHGWARIQDV</sequence>
<evidence type="ECO:0000313" key="3">
    <source>
        <dbReference type="EMBL" id="UYM04782.1"/>
    </source>
</evidence>
<evidence type="ECO:0000256" key="1">
    <source>
        <dbReference type="ARBA" id="ARBA00009199"/>
    </source>
</evidence>
<keyword evidence="4" id="KW-1185">Reference proteome</keyword>
<dbReference type="Gene3D" id="3.90.1300.10">
    <property type="entry name" value="Amidase signature (AS) domain"/>
    <property type="match status" value="1"/>
</dbReference>
<keyword evidence="3" id="KW-0378">Hydrolase</keyword>
<comment type="similarity">
    <text evidence="1">Belongs to the amidase family.</text>
</comment>
<dbReference type="InterPro" id="IPR020556">
    <property type="entry name" value="Amidase_CS"/>
</dbReference>
<accession>A0AA46YJW2</accession>
<dbReference type="AlphaFoldDB" id="A0AA46YJW2"/>
<dbReference type="NCBIfam" id="NF005899">
    <property type="entry name" value="PRK07869.1"/>
    <property type="match status" value="1"/>
</dbReference>